<accession>K1QMB6</accession>
<gene>
    <name evidence="1" type="ORF">CGI_10023318</name>
</gene>
<proteinExistence type="predicted"/>
<dbReference type="EMBL" id="JH816843">
    <property type="protein sequence ID" value="EKC29980.1"/>
    <property type="molecule type" value="Genomic_DNA"/>
</dbReference>
<dbReference type="AlphaFoldDB" id="K1QMB6"/>
<protein>
    <submittedName>
        <fullName evidence="1">Uncharacterized protein</fullName>
    </submittedName>
</protein>
<reference evidence="1" key="1">
    <citation type="journal article" date="2012" name="Nature">
        <title>The oyster genome reveals stress adaptation and complexity of shell formation.</title>
        <authorList>
            <person name="Zhang G."/>
            <person name="Fang X."/>
            <person name="Guo X."/>
            <person name="Li L."/>
            <person name="Luo R."/>
            <person name="Xu F."/>
            <person name="Yang P."/>
            <person name="Zhang L."/>
            <person name="Wang X."/>
            <person name="Qi H."/>
            <person name="Xiong Z."/>
            <person name="Que H."/>
            <person name="Xie Y."/>
            <person name="Holland P.W."/>
            <person name="Paps J."/>
            <person name="Zhu Y."/>
            <person name="Wu F."/>
            <person name="Chen Y."/>
            <person name="Wang J."/>
            <person name="Peng C."/>
            <person name="Meng J."/>
            <person name="Yang L."/>
            <person name="Liu J."/>
            <person name="Wen B."/>
            <person name="Zhang N."/>
            <person name="Huang Z."/>
            <person name="Zhu Q."/>
            <person name="Feng Y."/>
            <person name="Mount A."/>
            <person name="Hedgecock D."/>
            <person name="Xu Z."/>
            <person name="Liu Y."/>
            <person name="Domazet-Loso T."/>
            <person name="Du Y."/>
            <person name="Sun X."/>
            <person name="Zhang S."/>
            <person name="Liu B."/>
            <person name="Cheng P."/>
            <person name="Jiang X."/>
            <person name="Li J."/>
            <person name="Fan D."/>
            <person name="Wang W."/>
            <person name="Fu W."/>
            <person name="Wang T."/>
            <person name="Wang B."/>
            <person name="Zhang J."/>
            <person name="Peng Z."/>
            <person name="Li Y."/>
            <person name="Li N."/>
            <person name="Wang J."/>
            <person name="Chen M."/>
            <person name="He Y."/>
            <person name="Tan F."/>
            <person name="Song X."/>
            <person name="Zheng Q."/>
            <person name="Huang R."/>
            <person name="Yang H."/>
            <person name="Du X."/>
            <person name="Chen L."/>
            <person name="Yang M."/>
            <person name="Gaffney P.M."/>
            <person name="Wang S."/>
            <person name="Luo L."/>
            <person name="She Z."/>
            <person name="Ming Y."/>
            <person name="Huang W."/>
            <person name="Zhang S."/>
            <person name="Huang B."/>
            <person name="Zhang Y."/>
            <person name="Qu T."/>
            <person name="Ni P."/>
            <person name="Miao G."/>
            <person name="Wang J."/>
            <person name="Wang Q."/>
            <person name="Steinberg C.E."/>
            <person name="Wang H."/>
            <person name="Li N."/>
            <person name="Qian L."/>
            <person name="Zhang G."/>
            <person name="Li Y."/>
            <person name="Yang H."/>
            <person name="Liu X."/>
            <person name="Wang J."/>
            <person name="Yin Y."/>
            <person name="Wang J."/>
        </authorList>
    </citation>
    <scope>NUCLEOTIDE SEQUENCE [LARGE SCALE GENOMIC DNA]</scope>
    <source>
        <strain evidence="1">05x7-T-G4-1.051#20</strain>
    </source>
</reference>
<name>K1QMB6_MAGGI</name>
<dbReference type="InParanoid" id="K1QMB6"/>
<sequence>MVIVKKLPPFHFCVKKNKQQVLGYAKGTAAVLPKIAGSIRKRSSSGRPLSSASRCTVKDLVNEFHQLECCIVNAGQEMVACENTSVTKCPHNTQAIGVCRGLEAMSLKTIPAFLTLLFILIVDTEESVAEYDDVGLEERTAESPLEVQVPFYSPSQAYVQSIYGTYNPSKCCWKSGPTASRPRVRNHCQSVEVR</sequence>
<evidence type="ECO:0000313" key="1">
    <source>
        <dbReference type="EMBL" id="EKC29980.1"/>
    </source>
</evidence>
<organism evidence="1">
    <name type="scientific">Magallana gigas</name>
    <name type="common">Pacific oyster</name>
    <name type="synonym">Crassostrea gigas</name>
    <dbReference type="NCBI Taxonomy" id="29159"/>
    <lineage>
        <taxon>Eukaryota</taxon>
        <taxon>Metazoa</taxon>
        <taxon>Spiralia</taxon>
        <taxon>Lophotrochozoa</taxon>
        <taxon>Mollusca</taxon>
        <taxon>Bivalvia</taxon>
        <taxon>Autobranchia</taxon>
        <taxon>Pteriomorphia</taxon>
        <taxon>Ostreida</taxon>
        <taxon>Ostreoidea</taxon>
        <taxon>Ostreidae</taxon>
        <taxon>Magallana</taxon>
    </lineage>
</organism>
<dbReference type="HOGENOM" id="CLU_1403687_0_0_1"/>